<dbReference type="PANTHER" id="PTHR30458:SF0">
    <property type="entry name" value="1,2-PHENYLACETYL-COA EPOXIDASE, SUBUNIT C"/>
    <property type="match status" value="1"/>
</dbReference>
<dbReference type="NCBIfam" id="TIGR02158">
    <property type="entry name" value="PA_CoA_Oxy3"/>
    <property type="match status" value="1"/>
</dbReference>
<gene>
    <name evidence="1" type="ORF">HPTL_0466</name>
</gene>
<dbReference type="EMBL" id="AP018558">
    <property type="protein sequence ID" value="BBD76734.1"/>
    <property type="molecule type" value="Genomic_DNA"/>
</dbReference>
<dbReference type="InterPro" id="IPR012347">
    <property type="entry name" value="Ferritin-like"/>
</dbReference>
<dbReference type="RefSeq" id="WP_119334551.1">
    <property type="nucleotide sequence ID" value="NZ_AP018558.1"/>
</dbReference>
<dbReference type="InterPro" id="IPR009078">
    <property type="entry name" value="Ferritin-like_SF"/>
</dbReference>
<sequence>MLVTELLQTTPDPAAETALTLPDYDPETQAALFRYLLRLGDSVLILGQRTSEWCGHAPVLEEEMALANFGLDLIGQARMLLTYAGALEGKGRDEDTLAFLRYEHEYRNVTMTELPNGDFARTMVRHFLFASWMVLLWARLQSSADPHLAAIAGKAVKEARYHQRHAGGWIVRLGDGTALSHDKTEAALDDLWPYTAEWFEGDEDDARLAQAGIAPHPSELAAPWRETVTPTLAEAQLRIPPESPFRSHGRWGRHSEHMGHLLPEMQYLQRAYPGGKW</sequence>
<dbReference type="Gene3D" id="1.20.1260.10">
    <property type="match status" value="1"/>
</dbReference>
<protein>
    <submittedName>
        <fullName evidence="1">Phenylacetic acid degradation protein</fullName>
    </submittedName>
</protein>
<accession>A0A2Z6DWA6</accession>
<dbReference type="InterPro" id="IPR052703">
    <property type="entry name" value="Aromatic_CoA_ox/epox"/>
</dbReference>
<dbReference type="GO" id="GO:0010124">
    <property type="term" value="P:phenylacetate catabolic process"/>
    <property type="evidence" value="ECO:0007669"/>
    <property type="project" value="InterPro"/>
</dbReference>
<dbReference type="FunFam" id="1.20.1260.10:FF:000012">
    <property type="entry name" value="1,2-phenylacetyl-CoA epoxidase, subunit C"/>
    <property type="match status" value="1"/>
</dbReference>
<evidence type="ECO:0000313" key="2">
    <source>
        <dbReference type="Proteomes" id="UP000262004"/>
    </source>
</evidence>
<dbReference type="PANTHER" id="PTHR30458">
    <property type="entry name" value="PHENYLACETIC ACID DEGRADATION PROTEIN PAA"/>
    <property type="match status" value="1"/>
</dbReference>
<dbReference type="KEGG" id="htl:HPTL_0466"/>
<dbReference type="Proteomes" id="UP000262004">
    <property type="component" value="Chromosome"/>
</dbReference>
<evidence type="ECO:0000313" key="1">
    <source>
        <dbReference type="EMBL" id="BBD76734.1"/>
    </source>
</evidence>
<dbReference type="InterPro" id="IPR007814">
    <property type="entry name" value="PaaA_PaaC"/>
</dbReference>
<dbReference type="PIRSF" id="PIRSF037834">
    <property type="entry name" value="PA_CoA_Oase3"/>
    <property type="match status" value="1"/>
</dbReference>
<reference evidence="1 2" key="1">
    <citation type="submission" date="2018-04" db="EMBL/GenBank/DDBJ databases">
        <title>Complete genome sequence of Hydrogenophilus thermoluteolus TH-1.</title>
        <authorList>
            <person name="Arai H."/>
        </authorList>
    </citation>
    <scope>NUCLEOTIDE SEQUENCE [LARGE SCALE GENOMIC DNA]</scope>
    <source>
        <strain evidence="1 2">TH-1</strain>
    </source>
</reference>
<name>A0A2Z6DWA6_HYDTE</name>
<dbReference type="InterPro" id="IPR011882">
    <property type="entry name" value="PaaC"/>
</dbReference>
<dbReference type="OrthoDB" id="9789947at2"/>
<organism evidence="1 2">
    <name type="scientific">Hydrogenophilus thermoluteolus</name>
    <name type="common">Pseudomonas hydrogenothermophila</name>
    <dbReference type="NCBI Taxonomy" id="297"/>
    <lineage>
        <taxon>Bacteria</taxon>
        <taxon>Pseudomonadati</taxon>
        <taxon>Pseudomonadota</taxon>
        <taxon>Hydrogenophilia</taxon>
        <taxon>Hydrogenophilales</taxon>
        <taxon>Hydrogenophilaceae</taxon>
        <taxon>Hydrogenophilus</taxon>
    </lineage>
</organism>
<dbReference type="AlphaFoldDB" id="A0A2Z6DWA6"/>
<dbReference type="Pfam" id="PF05138">
    <property type="entry name" value="PaaA_PaaC"/>
    <property type="match status" value="1"/>
</dbReference>
<dbReference type="GO" id="GO:0005829">
    <property type="term" value="C:cytosol"/>
    <property type="evidence" value="ECO:0007669"/>
    <property type="project" value="TreeGrafter"/>
</dbReference>
<keyword evidence="2" id="KW-1185">Reference proteome</keyword>
<dbReference type="SUPFAM" id="SSF47240">
    <property type="entry name" value="Ferritin-like"/>
    <property type="match status" value="1"/>
</dbReference>
<proteinExistence type="predicted"/>